<proteinExistence type="predicted"/>
<dbReference type="AlphaFoldDB" id="A0A918M8B5"/>
<dbReference type="EMBL" id="BMTP01000035">
    <property type="protein sequence ID" value="GGU68165.1"/>
    <property type="molecule type" value="Genomic_DNA"/>
</dbReference>
<evidence type="ECO:0000313" key="1">
    <source>
        <dbReference type="EMBL" id="GGU68165.1"/>
    </source>
</evidence>
<organism evidence="1 2">
    <name type="scientific">Streptomyces lavendofoliae</name>
    <dbReference type="NCBI Taxonomy" id="67314"/>
    <lineage>
        <taxon>Bacteria</taxon>
        <taxon>Bacillati</taxon>
        <taxon>Actinomycetota</taxon>
        <taxon>Actinomycetes</taxon>
        <taxon>Kitasatosporales</taxon>
        <taxon>Streptomycetaceae</taxon>
        <taxon>Streptomyces</taxon>
    </lineage>
</organism>
<dbReference type="Proteomes" id="UP000636661">
    <property type="component" value="Unassembled WGS sequence"/>
</dbReference>
<accession>A0A918M8B5</accession>
<keyword evidence="2" id="KW-1185">Reference proteome</keyword>
<sequence>MQELPNRFCDVYWDGGNRYGHRMSGEHDGQHLFGAAVATDSAVASVPQQATSRMTEFMLSVGEGKILQFKKKPQITAVAELVWNALDANATQVDVQLQRAPGDAIEQIVVTDNGHGMTPDRARESFHRYGETWKASQTHTEGATRILHGRNGEGRLFAFALGDQLTWDSAALVDDALVGVRASGNADHATIWQVVETEADRDEPGTTVRIRVPQGKSLRFLERDDAAANLTAKLAFYLRAYPDVCVTYDGKRLDPAEIIVGEPVDLPLVLPEEDSDDCPPAVVTFVEWNRRMSDRKMLICNADGIALYEEGKDWSDSIVSFTPYLRSDRFNGLTVEDLHVLPMTHAALLDAAAKAVREHLALRGAQISAAVVRQLKNEGIYPYEDGPTTGTQAIERQTFDVVVTVAREALPSKGMARRLSVDLIRTALESNPGDLHDILEKVLALSLDDRRHLKNLLHSTDLAHVISAATEVTNRLDVIGGLRKILADDALRNEFREVDQLHPMIAQNLWLFGDDWAWARTEIGLTNVLQAHLAELGDNVVLENQLQGVIQPDGRRGRVDILMFRSRRDEDSTERLVIELKRPTVKVGEDELRQIKSYARAIVDNPQYKGVEGCKWRFYLITYDYSDKILRDIRQKDKPAGLYDDQDEYEVWVKSWAEIFDTAEKKLLFFQRQLNYEATDARVTQHLRESYSRFIPEGLAEDQGPDTPAAG</sequence>
<dbReference type="Gene3D" id="3.30.565.10">
    <property type="entry name" value="Histidine kinase-like ATPase, C-terminal domain"/>
    <property type="match status" value="1"/>
</dbReference>
<evidence type="ECO:0000313" key="2">
    <source>
        <dbReference type="Proteomes" id="UP000636661"/>
    </source>
</evidence>
<dbReference type="SUPFAM" id="SSF55874">
    <property type="entry name" value="ATPase domain of HSP90 chaperone/DNA topoisomerase II/histidine kinase"/>
    <property type="match status" value="1"/>
</dbReference>
<gene>
    <name evidence="1" type="ORF">GCM10010274_65650</name>
</gene>
<reference evidence="1" key="2">
    <citation type="submission" date="2020-09" db="EMBL/GenBank/DDBJ databases">
        <authorList>
            <person name="Sun Q."/>
            <person name="Ohkuma M."/>
        </authorList>
    </citation>
    <scope>NUCLEOTIDE SEQUENCE</scope>
    <source>
        <strain evidence="1">JCM 4391</strain>
    </source>
</reference>
<reference evidence="1" key="1">
    <citation type="journal article" date="2014" name="Int. J. Syst. Evol. Microbiol.">
        <title>Complete genome sequence of Corynebacterium casei LMG S-19264T (=DSM 44701T), isolated from a smear-ripened cheese.</title>
        <authorList>
            <consortium name="US DOE Joint Genome Institute (JGI-PGF)"/>
            <person name="Walter F."/>
            <person name="Albersmeier A."/>
            <person name="Kalinowski J."/>
            <person name="Ruckert C."/>
        </authorList>
    </citation>
    <scope>NUCLEOTIDE SEQUENCE</scope>
    <source>
        <strain evidence="1">JCM 4391</strain>
    </source>
</reference>
<evidence type="ECO:0008006" key="3">
    <source>
        <dbReference type="Google" id="ProtNLM"/>
    </source>
</evidence>
<comment type="caution">
    <text evidence="1">The sequence shown here is derived from an EMBL/GenBank/DDBJ whole genome shotgun (WGS) entry which is preliminary data.</text>
</comment>
<dbReference type="Pfam" id="PF13589">
    <property type="entry name" value="HATPase_c_3"/>
    <property type="match status" value="1"/>
</dbReference>
<dbReference type="InterPro" id="IPR036890">
    <property type="entry name" value="HATPase_C_sf"/>
</dbReference>
<protein>
    <recommendedName>
        <fullName evidence="3">DNA mismatch repair protein</fullName>
    </recommendedName>
</protein>
<name>A0A918M8B5_9ACTN</name>